<dbReference type="CDD" id="cd17360">
    <property type="entry name" value="MFS_HMIT_like"/>
    <property type="match status" value="1"/>
</dbReference>
<dbReference type="Proteomes" id="UP001367508">
    <property type="component" value="Unassembled WGS sequence"/>
</dbReference>
<evidence type="ECO:0000256" key="3">
    <source>
        <dbReference type="ARBA" id="ARBA00022448"/>
    </source>
</evidence>
<comment type="caution">
    <text evidence="11">The sequence shown here is derived from an EMBL/GenBank/DDBJ whole genome shotgun (WGS) entry which is preliminary data.</text>
</comment>
<dbReference type="FunFam" id="1.20.1250.20:FF:000137">
    <property type="entry name" value="Probable inositol transporter 2"/>
    <property type="match status" value="1"/>
</dbReference>
<feature type="domain" description="Major facilitator superfamily (MFS) profile" evidence="10">
    <location>
        <begin position="29"/>
        <end position="542"/>
    </location>
</feature>
<feature type="transmembrane region" description="Helical" evidence="9">
    <location>
        <begin position="156"/>
        <end position="178"/>
    </location>
</feature>
<evidence type="ECO:0000313" key="11">
    <source>
        <dbReference type="EMBL" id="KAK7304699.1"/>
    </source>
</evidence>
<gene>
    <name evidence="11" type="ORF">VNO77_42585</name>
</gene>
<dbReference type="PANTHER" id="PTHR48020">
    <property type="entry name" value="PROTON MYO-INOSITOL COTRANSPORTER"/>
    <property type="match status" value="1"/>
</dbReference>
<feature type="transmembrane region" description="Helical" evidence="9">
    <location>
        <begin position="66"/>
        <end position="85"/>
    </location>
</feature>
<feature type="transmembrane region" description="Helical" evidence="9">
    <location>
        <begin position="123"/>
        <end position="144"/>
    </location>
</feature>
<feature type="transmembrane region" description="Helical" evidence="9">
    <location>
        <begin position="184"/>
        <end position="206"/>
    </location>
</feature>
<feature type="transmembrane region" description="Helical" evidence="9">
    <location>
        <begin position="311"/>
        <end position="334"/>
    </location>
</feature>
<evidence type="ECO:0000256" key="1">
    <source>
        <dbReference type="ARBA" id="ARBA00004141"/>
    </source>
</evidence>
<comment type="subcellular location">
    <subcellularLocation>
        <location evidence="1">Membrane</location>
        <topology evidence="1">Multi-pass membrane protein</topology>
    </subcellularLocation>
</comment>
<dbReference type="PANTHER" id="PTHR48020:SF23">
    <property type="entry name" value="GENERAL SUBSTRATE TRANSPORTER"/>
    <property type="match status" value="1"/>
</dbReference>
<proteinExistence type="inferred from homology"/>
<evidence type="ECO:0000259" key="10">
    <source>
        <dbReference type="PROSITE" id="PS50850"/>
    </source>
</evidence>
<dbReference type="GO" id="GO:0005366">
    <property type="term" value="F:myo-inositol:proton symporter activity"/>
    <property type="evidence" value="ECO:0007669"/>
    <property type="project" value="TreeGrafter"/>
</dbReference>
<evidence type="ECO:0000256" key="2">
    <source>
        <dbReference type="ARBA" id="ARBA00010992"/>
    </source>
</evidence>
<evidence type="ECO:0000313" key="12">
    <source>
        <dbReference type="Proteomes" id="UP001367508"/>
    </source>
</evidence>
<reference evidence="11 12" key="1">
    <citation type="submission" date="2024-01" db="EMBL/GenBank/DDBJ databases">
        <title>The genomes of 5 underutilized Papilionoideae crops provide insights into root nodulation and disease resistanc.</title>
        <authorList>
            <person name="Jiang F."/>
        </authorList>
    </citation>
    <scope>NUCLEOTIDE SEQUENCE [LARGE SCALE GENOMIC DNA]</scope>
    <source>
        <strain evidence="11">LVBAO_FW01</strain>
        <tissue evidence="11">Leaves</tissue>
    </source>
</reference>
<sequence length="573" mass="62265">MEGGIPEADMSAFRECLSLSWKNPYVLRLAFSAGIGGLLFGYDTGVISGALLYIRDEFKAVDRKTWLQEAIVSMALAGAIIGASVGGWINDRFGRKVAIILADALFLTGSIIMAAAMNPTILIVGRVFVGLGVGMASMASPLYISEASPTRVRGALVSLNSFLITGGQFLSYLINLAFTKAPGNWRWMLGVAAAPALIQIVLMLSLPESPRWLYRKGREEEGKEILKKIYSANEVEGEIQALKESVDSEIKDAETSEKISMMKLLKTTAVRRGLYAGMGLQIFQQFVGINTVMYYSPTILQLAGVASNRTALLLSLITSGLNAFGSILSIYFIDKTGRKKLALISLCGVVFALAVLTVAFRESEIHSPMVSAIQTSHFNATSTCPDYKADSNSVNWSCMTCLKASPSCGFCAADDKLLPGACLISNDDTKDLCGNDNRAWYTRGCPSKYGWAALVGLALYIIFFSPGMGTVPWVVNSEIYPLRYRGVCGGMASTSVWVSNLIVSQSFLSLTQAIGTAWTFMIFGIVAVVAIFFVIIFVPETKGVPMEEVEKMLEQRSIQFRFWQKKNSGSGKY</sequence>
<dbReference type="PROSITE" id="PS00217">
    <property type="entry name" value="SUGAR_TRANSPORT_2"/>
    <property type="match status" value="1"/>
</dbReference>
<dbReference type="FunFam" id="1.20.1250.20:FF:000121">
    <property type="entry name" value="Probable inositol transporter 2"/>
    <property type="match status" value="1"/>
</dbReference>
<dbReference type="PRINTS" id="PR00171">
    <property type="entry name" value="SUGRTRNSPORT"/>
</dbReference>
<dbReference type="EMBL" id="JAYMYQ010000011">
    <property type="protein sequence ID" value="KAK7304699.1"/>
    <property type="molecule type" value="Genomic_DNA"/>
</dbReference>
<accession>A0AAN9PNP0</accession>
<dbReference type="InterPro" id="IPR050814">
    <property type="entry name" value="Myo-inositol_Transporter"/>
</dbReference>
<evidence type="ECO:0000256" key="7">
    <source>
        <dbReference type="ARBA" id="ARBA00023136"/>
    </source>
</evidence>
<feature type="transmembrane region" description="Helical" evidence="9">
    <location>
        <begin position="273"/>
        <end position="296"/>
    </location>
</feature>
<dbReference type="InterPro" id="IPR005829">
    <property type="entry name" value="Sugar_transporter_CS"/>
</dbReference>
<keyword evidence="6 9" id="KW-1133">Transmembrane helix</keyword>
<dbReference type="AlphaFoldDB" id="A0AAN9PNP0"/>
<dbReference type="InterPro" id="IPR020846">
    <property type="entry name" value="MFS_dom"/>
</dbReference>
<keyword evidence="7 9" id="KW-0472">Membrane</keyword>
<evidence type="ECO:0000256" key="6">
    <source>
        <dbReference type="ARBA" id="ARBA00022989"/>
    </source>
</evidence>
<dbReference type="GO" id="GO:0005886">
    <property type="term" value="C:plasma membrane"/>
    <property type="evidence" value="ECO:0007669"/>
    <property type="project" value="UniProtKB-ARBA"/>
</dbReference>
<feature type="transmembrane region" description="Helical" evidence="9">
    <location>
        <begin position="341"/>
        <end position="360"/>
    </location>
</feature>
<dbReference type="InterPro" id="IPR005828">
    <property type="entry name" value="MFS_sugar_transport-like"/>
</dbReference>
<dbReference type="InterPro" id="IPR036259">
    <property type="entry name" value="MFS_trans_sf"/>
</dbReference>
<feature type="transmembrane region" description="Helical" evidence="9">
    <location>
        <begin position="97"/>
        <end position="117"/>
    </location>
</feature>
<evidence type="ECO:0000256" key="9">
    <source>
        <dbReference type="SAM" id="Phobius"/>
    </source>
</evidence>
<dbReference type="Pfam" id="PF00083">
    <property type="entry name" value="Sugar_tr"/>
    <property type="match status" value="2"/>
</dbReference>
<name>A0AAN9PNP0_CANGL</name>
<dbReference type="Gene3D" id="1.20.1250.20">
    <property type="entry name" value="MFS general substrate transporter like domains"/>
    <property type="match status" value="2"/>
</dbReference>
<keyword evidence="4 9" id="KW-0812">Transmembrane</keyword>
<feature type="transmembrane region" description="Helical" evidence="9">
    <location>
        <begin position="449"/>
        <end position="475"/>
    </location>
</feature>
<dbReference type="PROSITE" id="PS50850">
    <property type="entry name" value="MFS"/>
    <property type="match status" value="1"/>
</dbReference>
<evidence type="ECO:0000256" key="8">
    <source>
        <dbReference type="RuleBase" id="RU003346"/>
    </source>
</evidence>
<keyword evidence="3 8" id="KW-0813">Transport</keyword>
<feature type="transmembrane region" description="Helical" evidence="9">
    <location>
        <begin position="514"/>
        <end position="538"/>
    </location>
</feature>
<dbReference type="InterPro" id="IPR003663">
    <property type="entry name" value="Sugar/inositol_transpt"/>
</dbReference>
<keyword evidence="5" id="KW-0769">Symport</keyword>
<feature type="transmembrane region" description="Helical" evidence="9">
    <location>
        <begin position="487"/>
        <end position="508"/>
    </location>
</feature>
<feature type="transmembrane region" description="Helical" evidence="9">
    <location>
        <begin position="29"/>
        <end position="54"/>
    </location>
</feature>
<evidence type="ECO:0000256" key="5">
    <source>
        <dbReference type="ARBA" id="ARBA00022847"/>
    </source>
</evidence>
<keyword evidence="12" id="KW-1185">Reference proteome</keyword>
<dbReference type="SUPFAM" id="SSF103473">
    <property type="entry name" value="MFS general substrate transporter"/>
    <property type="match status" value="1"/>
</dbReference>
<protein>
    <recommendedName>
        <fullName evidence="10">Major facilitator superfamily (MFS) profile domain-containing protein</fullName>
    </recommendedName>
</protein>
<comment type="similarity">
    <text evidence="2 8">Belongs to the major facilitator superfamily. Sugar transporter (TC 2.A.1.1) family.</text>
</comment>
<evidence type="ECO:0000256" key="4">
    <source>
        <dbReference type="ARBA" id="ARBA00022692"/>
    </source>
</evidence>
<organism evidence="11 12">
    <name type="scientific">Canavalia gladiata</name>
    <name type="common">Sword bean</name>
    <name type="synonym">Dolichos gladiatus</name>
    <dbReference type="NCBI Taxonomy" id="3824"/>
    <lineage>
        <taxon>Eukaryota</taxon>
        <taxon>Viridiplantae</taxon>
        <taxon>Streptophyta</taxon>
        <taxon>Embryophyta</taxon>
        <taxon>Tracheophyta</taxon>
        <taxon>Spermatophyta</taxon>
        <taxon>Magnoliopsida</taxon>
        <taxon>eudicotyledons</taxon>
        <taxon>Gunneridae</taxon>
        <taxon>Pentapetalae</taxon>
        <taxon>rosids</taxon>
        <taxon>fabids</taxon>
        <taxon>Fabales</taxon>
        <taxon>Fabaceae</taxon>
        <taxon>Papilionoideae</taxon>
        <taxon>50 kb inversion clade</taxon>
        <taxon>NPAAA clade</taxon>
        <taxon>indigoferoid/millettioid clade</taxon>
        <taxon>Phaseoleae</taxon>
        <taxon>Canavalia</taxon>
    </lineage>
</organism>
<dbReference type="NCBIfam" id="TIGR00879">
    <property type="entry name" value="SP"/>
    <property type="match status" value="1"/>
</dbReference>